<proteinExistence type="predicted"/>
<evidence type="ECO:0000256" key="1">
    <source>
        <dbReference type="SAM" id="MobiDB-lite"/>
    </source>
</evidence>
<keyword evidence="2" id="KW-0812">Transmembrane</keyword>
<name>A0A1R3J5Y0_9ROSI</name>
<keyword evidence="2" id="KW-0472">Membrane</keyword>
<keyword evidence="4" id="KW-1185">Reference proteome</keyword>
<accession>A0A1R3J5Y0</accession>
<evidence type="ECO:0000313" key="4">
    <source>
        <dbReference type="Proteomes" id="UP000187203"/>
    </source>
</evidence>
<evidence type="ECO:0000256" key="2">
    <source>
        <dbReference type="SAM" id="Phobius"/>
    </source>
</evidence>
<organism evidence="3 4">
    <name type="scientific">Corchorus olitorius</name>
    <dbReference type="NCBI Taxonomy" id="93759"/>
    <lineage>
        <taxon>Eukaryota</taxon>
        <taxon>Viridiplantae</taxon>
        <taxon>Streptophyta</taxon>
        <taxon>Embryophyta</taxon>
        <taxon>Tracheophyta</taxon>
        <taxon>Spermatophyta</taxon>
        <taxon>Magnoliopsida</taxon>
        <taxon>eudicotyledons</taxon>
        <taxon>Gunneridae</taxon>
        <taxon>Pentapetalae</taxon>
        <taxon>rosids</taxon>
        <taxon>malvids</taxon>
        <taxon>Malvales</taxon>
        <taxon>Malvaceae</taxon>
        <taxon>Grewioideae</taxon>
        <taxon>Apeibeae</taxon>
        <taxon>Corchorus</taxon>
    </lineage>
</organism>
<sequence>MAGSQKAKAMPPSVQPSTQLQKKGIIRNTRSTTRRLTPYTTTKILSLGYNCSLAFVFFSFFGCSTFCVLPYKF</sequence>
<dbReference type="AlphaFoldDB" id="A0A1R3J5Y0"/>
<feature type="transmembrane region" description="Helical" evidence="2">
    <location>
        <begin position="44"/>
        <end position="71"/>
    </location>
</feature>
<gene>
    <name evidence="3" type="ORF">COLO4_19290</name>
</gene>
<comment type="caution">
    <text evidence="3">The sequence shown here is derived from an EMBL/GenBank/DDBJ whole genome shotgun (WGS) entry which is preliminary data.</text>
</comment>
<reference evidence="4" key="1">
    <citation type="submission" date="2013-09" db="EMBL/GenBank/DDBJ databases">
        <title>Corchorus olitorius genome sequencing.</title>
        <authorList>
            <person name="Alam M."/>
            <person name="Haque M.S."/>
            <person name="Islam M.S."/>
            <person name="Emdad E.M."/>
            <person name="Islam M.M."/>
            <person name="Ahmed B."/>
            <person name="Halim A."/>
            <person name="Hossen Q.M.M."/>
            <person name="Hossain M.Z."/>
            <person name="Ahmed R."/>
            <person name="Khan M.M."/>
            <person name="Islam R."/>
            <person name="Rashid M.M."/>
            <person name="Khan S.A."/>
            <person name="Rahman M.S."/>
            <person name="Alam M."/>
            <person name="Yahiya A.S."/>
            <person name="Khan M.S."/>
            <person name="Azam M.S."/>
            <person name="Haque T."/>
            <person name="Lashkar M.Z.H."/>
            <person name="Akhand A.I."/>
            <person name="Morshed G."/>
            <person name="Roy S."/>
            <person name="Uddin K.S."/>
            <person name="Rabeya T."/>
            <person name="Hossain A.S."/>
            <person name="Chowdhury A."/>
            <person name="Snigdha A.R."/>
            <person name="Mortoza M.S."/>
            <person name="Matin S.A."/>
            <person name="Hoque S.M.E."/>
            <person name="Islam M.K."/>
            <person name="Roy D.K."/>
            <person name="Haider R."/>
            <person name="Moosa M.M."/>
            <person name="Elias S.M."/>
            <person name="Hasan A.M."/>
            <person name="Jahan S."/>
            <person name="Shafiuddin M."/>
            <person name="Mahmood N."/>
            <person name="Shommy N.S."/>
        </authorList>
    </citation>
    <scope>NUCLEOTIDE SEQUENCE [LARGE SCALE GENOMIC DNA]</scope>
    <source>
        <strain evidence="4">cv. O-4</strain>
    </source>
</reference>
<protein>
    <submittedName>
        <fullName evidence="3">Uncharacterized protein</fullName>
    </submittedName>
</protein>
<dbReference type="EMBL" id="AWUE01016578">
    <property type="protein sequence ID" value="OMO90238.1"/>
    <property type="molecule type" value="Genomic_DNA"/>
</dbReference>
<keyword evidence="2" id="KW-1133">Transmembrane helix</keyword>
<dbReference type="Proteomes" id="UP000187203">
    <property type="component" value="Unassembled WGS sequence"/>
</dbReference>
<feature type="region of interest" description="Disordered" evidence="1">
    <location>
        <begin position="1"/>
        <end position="27"/>
    </location>
</feature>
<evidence type="ECO:0000313" key="3">
    <source>
        <dbReference type="EMBL" id="OMO90238.1"/>
    </source>
</evidence>